<protein>
    <submittedName>
        <fullName evidence="2">Uncharacterized protein</fullName>
    </submittedName>
</protein>
<evidence type="ECO:0000256" key="1">
    <source>
        <dbReference type="SAM" id="MobiDB-lite"/>
    </source>
</evidence>
<evidence type="ECO:0000313" key="2">
    <source>
        <dbReference type="EMBL" id="MDT2692075.1"/>
    </source>
</evidence>
<accession>A0AAE4L2I8</accession>
<comment type="caution">
    <text evidence="2">The sequence shown here is derived from an EMBL/GenBank/DDBJ whole genome shotgun (WGS) entry which is preliminary data.</text>
</comment>
<dbReference type="RefSeq" id="WP_169824157.1">
    <property type="nucleotide sequence ID" value="NZ_JARPZN010000029.1"/>
</dbReference>
<organism evidence="2 3">
    <name type="scientific">Enterococcus gallinarum</name>
    <dbReference type="NCBI Taxonomy" id="1353"/>
    <lineage>
        <taxon>Bacteria</taxon>
        <taxon>Bacillati</taxon>
        <taxon>Bacillota</taxon>
        <taxon>Bacilli</taxon>
        <taxon>Lactobacillales</taxon>
        <taxon>Enterococcaceae</taxon>
        <taxon>Enterococcus</taxon>
    </lineage>
</organism>
<proteinExistence type="predicted"/>
<dbReference type="AlphaFoldDB" id="A0AAE4L2I8"/>
<evidence type="ECO:0000313" key="3">
    <source>
        <dbReference type="Proteomes" id="UP001183682"/>
    </source>
</evidence>
<gene>
    <name evidence="2" type="ORF">P7E30_18075</name>
</gene>
<name>A0AAE4L2I8_ENTGA</name>
<reference evidence="2" key="1">
    <citation type="submission" date="2023-03" db="EMBL/GenBank/DDBJ databases">
        <authorList>
            <person name="Shen W."/>
            <person name="Cai J."/>
        </authorList>
    </citation>
    <scope>NUCLEOTIDE SEQUENCE</scope>
    <source>
        <strain evidence="2">K69-2</strain>
    </source>
</reference>
<dbReference type="EMBL" id="JARPZN010000029">
    <property type="protein sequence ID" value="MDT2692075.1"/>
    <property type="molecule type" value="Genomic_DNA"/>
</dbReference>
<dbReference type="Proteomes" id="UP001183682">
    <property type="component" value="Unassembled WGS sequence"/>
</dbReference>
<sequence length="73" mass="8470">MKNVDKLKNQGSIGVEQKQKNDRNETSIPKMFLVLNVPSVDKISYHPSSPSFLTPSLLNRFFFQLQFLYSLHK</sequence>
<feature type="region of interest" description="Disordered" evidence="1">
    <location>
        <begin position="1"/>
        <end position="24"/>
    </location>
</feature>